<dbReference type="Proteomes" id="UP000886653">
    <property type="component" value="Unassembled WGS sequence"/>
</dbReference>
<gene>
    <name evidence="3" type="ORF">CROQUDRAFT_675041</name>
</gene>
<dbReference type="AlphaFoldDB" id="A0A9P6N5G2"/>
<sequence length="256" mass="28170">MSTFQNSIKITSLHNSEDRTPSPPAATHVQSRPLYDTTSTYPTAMQSPSITSVLPTDVPLVHLTSTPSFAEPFVPDSSPITNPSITSSVERVLKTKAPMPISHSQEQRHNFFVAVGVILGVAFVGVVLSCIAFLRHRRKAHAQLRDTAQFVAIRPSRVSFKRKNQDFGGIGASPSVHHKRHPSPPMSSGRSPPRRFADMNMIENSEISDLSGLPVAQFHMAPIKLKEESVNSSDCSSIPYHTRHLNDIGWYGPKRS</sequence>
<keyword evidence="4" id="KW-1185">Reference proteome</keyword>
<accession>A0A9P6N5G2</accession>
<feature type="region of interest" description="Disordered" evidence="1">
    <location>
        <begin position="167"/>
        <end position="195"/>
    </location>
</feature>
<protein>
    <submittedName>
        <fullName evidence="3">Uncharacterized protein</fullName>
    </submittedName>
</protein>
<evidence type="ECO:0000313" key="4">
    <source>
        <dbReference type="Proteomes" id="UP000886653"/>
    </source>
</evidence>
<dbReference type="OrthoDB" id="2513365at2759"/>
<organism evidence="3 4">
    <name type="scientific">Cronartium quercuum f. sp. fusiforme G11</name>
    <dbReference type="NCBI Taxonomy" id="708437"/>
    <lineage>
        <taxon>Eukaryota</taxon>
        <taxon>Fungi</taxon>
        <taxon>Dikarya</taxon>
        <taxon>Basidiomycota</taxon>
        <taxon>Pucciniomycotina</taxon>
        <taxon>Pucciniomycetes</taxon>
        <taxon>Pucciniales</taxon>
        <taxon>Coleosporiaceae</taxon>
        <taxon>Cronartium</taxon>
    </lineage>
</organism>
<name>A0A9P6N5G2_9BASI</name>
<evidence type="ECO:0000256" key="1">
    <source>
        <dbReference type="SAM" id="MobiDB-lite"/>
    </source>
</evidence>
<keyword evidence="2" id="KW-0812">Transmembrane</keyword>
<comment type="caution">
    <text evidence="3">The sequence shown here is derived from an EMBL/GenBank/DDBJ whole genome shotgun (WGS) entry which is preliminary data.</text>
</comment>
<feature type="region of interest" description="Disordered" evidence="1">
    <location>
        <begin position="1"/>
        <end position="41"/>
    </location>
</feature>
<feature type="compositionally biased region" description="Polar residues" evidence="1">
    <location>
        <begin position="1"/>
        <end position="14"/>
    </location>
</feature>
<evidence type="ECO:0000256" key="2">
    <source>
        <dbReference type="SAM" id="Phobius"/>
    </source>
</evidence>
<evidence type="ECO:0000313" key="3">
    <source>
        <dbReference type="EMBL" id="KAG0139620.1"/>
    </source>
</evidence>
<feature type="transmembrane region" description="Helical" evidence="2">
    <location>
        <begin position="111"/>
        <end position="134"/>
    </location>
</feature>
<proteinExistence type="predicted"/>
<keyword evidence="2" id="KW-1133">Transmembrane helix</keyword>
<reference evidence="3" key="1">
    <citation type="submission" date="2013-11" db="EMBL/GenBank/DDBJ databases">
        <title>Genome sequence of the fusiform rust pathogen reveals effectors for host alternation and coevolution with pine.</title>
        <authorList>
            <consortium name="DOE Joint Genome Institute"/>
            <person name="Smith K."/>
            <person name="Pendleton A."/>
            <person name="Kubisiak T."/>
            <person name="Anderson C."/>
            <person name="Salamov A."/>
            <person name="Aerts A."/>
            <person name="Riley R."/>
            <person name="Clum A."/>
            <person name="Lindquist E."/>
            <person name="Ence D."/>
            <person name="Campbell M."/>
            <person name="Kronenberg Z."/>
            <person name="Feau N."/>
            <person name="Dhillon B."/>
            <person name="Hamelin R."/>
            <person name="Burleigh J."/>
            <person name="Smith J."/>
            <person name="Yandell M."/>
            <person name="Nelson C."/>
            <person name="Grigoriev I."/>
            <person name="Davis J."/>
        </authorList>
    </citation>
    <scope>NUCLEOTIDE SEQUENCE</scope>
    <source>
        <strain evidence="3">G11</strain>
    </source>
</reference>
<keyword evidence="2" id="KW-0472">Membrane</keyword>
<dbReference type="EMBL" id="MU167551">
    <property type="protein sequence ID" value="KAG0139620.1"/>
    <property type="molecule type" value="Genomic_DNA"/>
</dbReference>